<protein>
    <recommendedName>
        <fullName evidence="4">SGNH hydrolase-type esterase domain-containing protein</fullName>
    </recommendedName>
</protein>
<dbReference type="Gene3D" id="3.40.50.1110">
    <property type="entry name" value="SGNH hydrolase"/>
    <property type="match status" value="1"/>
</dbReference>
<dbReference type="Proteomes" id="UP001209229">
    <property type="component" value="Unassembled WGS sequence"/>
</dbReference>
<name>A0AAE3SE31_9BACT</name>
<proteinExistence type="predicted"/>
<dbReference type="RefSeq" id="WP_301189643.1">
    <property type="nucleotide sequence ID" value="NZ_JAPDPJ010000010.1"/>
</dbReference>
<dbReference type="EMBL" id="JAPDPJ010000010">
    <property type="protein sequence ID" value="MCW3786073.1"/>
    <property type="molecule type" value="Genomic_DNA"/>
</dbReference>
<keyword evidence="1" id="KW-1133">Transmembrane helix</keyword>
<evidence type="ECO:0000313" key="3">
    <source>
        <dbReference type="Proteomes" id="UP001209229"/>
    </source>
</evidence>
<keyword evidence="3" id="KW-1185">Reference proteome</keyword>
<gene>
    <name evidence="2" type="ORF">OM075_06310</name>
</gene>
<evidence type="ECO:0000256" key="1">
    <source>
        <dbReference type="SAM" id="Phobius"/>
    </source>
</evidence>
<organism evidence="2 3">
    <name type="scientific">Plebeiibacterium sediminum</name>
    <dbReference type="NCBI Taxonomy" id="2992112"/>
    <lineage>
        <taxon>Bacteria</taxon>
        <taxon>Pseudomonadati</taxon>
        <taxon>Bacteroidota</taxon>
        <taxon>Bacteroidia</taxon>
        <taxon>Marinilabiliales</taxon>
        <taxon>Marinilabiliaceae</taxon>
        <taxon>Plebeiibacterium</taxon>
    </lineage>
</organism>
<evidence type="ECO:0008006" key="4">
    <source>
        <dbReference type="Google" id="ProtNLM"/>
    </source>
</evidence>
<dbReference type="GO" id="GO:0016788">
    <property type="term" value="F:hydrolase activity, acting on ester bonds"/>
    <property type="evidence" value="ECO:0007669"/>
    <property type="project" value="UniProtKB-ARBA"/>
</dbReference>
<sequence length="492" mass="55585">MIKPPKIFLYYLVIIGIFVGFSFLIPKEGLQIGTIPYRIKWISVHHILGIKADSVATKKIIQELPTDTTLSIALDTSIIADSIKSNLTQKIDSLALEPDTVITPSIEYGEEFKPLLYQFYSNITNAADSGKILRILHMGDSQIEGDRITRYLRESFQEQFKGSGPGLIPVFDPQKHFPSVWISNNGKWSEHTVYQYPRTIKNNQYGIIGRVAKIDSSGISSLKISQSHLALPKASRFYKARLYLKEIKTPLLVTAFWEGDQISKDSLLEDEGLTEINWTFKQDPQRFSLNFMSDESPIFLGLSLDSLSGIAVDNISMRGQSTPRLDKTNKALYKSMASYMNIGLVILQYGTNMVPTITSNYEFYSRTLYKQLQILKETMPNVPVLVVGVGDVATQTDGQVKSYTHITKIKEAQKEAAFKAGFAFFDLYEAMGGEGSMLKWVNNDPRMAMLDYTHFNKAGGKKVADWLYTAILHDYNKWKKSTTFKPDNPHND</sequence>
<keyword evidence="1" id="KW-0472">Membrane</keyword>
<reference evidence="2" key="1">
    <citation type="submission" date="2022-10" db="EMBL/GenBank/DDBJ databases">
        <authorList>
            <person name="Yu W.X."/>
        </authorList>
    </citation>
    <scope>NUCLEOTIDE SEQUENCE</scope>
    <source>
        <strain evidence="2">AAT</strain>
    </source>
</reference>
<dbReference type="SUPFAM" id="SSF52266">
    <property type="entry name" value="SGNH hydrolase"/>
    <property type="match status" value="1"/>
</dbReference>
<keyword evidence="1" id="KW-0812">Transmembrane</keyword>
<dbReference type="InterPro" id="IPR036514">
    <property type="entry name" value="SGNH_hydro_sf"/>
</dbReference>
<evidence type="ECO:0000313" key="2">
    <source>
        <dbReference type="EMBL" id="MCW3786073.1"/>
    </source>
</evidence>
<comment type="caution">
    <text evidence="2">The sequence shown here is derived from an EMBL/GenBank/DDBJ whole genome shotgun (WGS) entry which is preliminary data.</text>
</comment>
<dbReference type="AlphaFoldDB" id="A0AAE3SE31"/>
<accession>A0AAE3SE31</accession>
<dbReference type="Gene3D" id="2.60.120.1360">
    <property type="match status" value="1"/>
</dbReference>
<feature type="transmembrane region" description="Helical" evidence="1">
    <location>
        <begin position="7"/>
        <end position="25"/>
    </location>
</feature>